<evidence type="ECO:0000256" key="5">
    <source>
        <dbReference type="ARBA" id="ARBA00022989"/>
    </source>
</evidence>
<proteinExistence type="inferred from homology"/>
<organism evidence="8">
    <name type="scientific">Capitella teleta</name>
    <name type="common">Polychaete worm</name>
    <dbReference type="NCBI Taxonomy" id="283909"/>
    <lineage>
        <taxon>Eukaryota</taxon>
        <taxon>Metazoa</taxon>
        <taxon>Spiralia</taxon>
        <taxon>Lophotrochozoa</taxon>
        <taxon>Annelida</taxon>
        <taxon>Polychaeta</taxon>
        <taxon>Sedentaria</taxon>
        <taxon>Scolecida</taxon>
        <taxon>Capitellidae</taxon>
        <taxon>Capitella</taxon>
    </lineage>
</organism>
<keyword evidence="10" id="KW-1185">Reference proteome</keyword>
<dbReference type="Pfam" id="PF05934">
    <property type="entry name" value="MCLC"/>
    <property type="match status" value="1"/>
</dbReference>
<dbReference type="AlphaFoldDB" id="R7VA71"/>
<reference evidence="10" key="1">
    <citation type="submission" date="2012-12" db="EMBL/GenBank/DDBJ databases">
        <authorList>
            <person name="Hellsten U."/>
            <person name="Grimwood J."/>
            <person name="Chapman J.A."/>
            <person name="Shapiro H."/>
            <person name="Aerts A."/>
            <person name="Otillar R.P."/>
            <person name="Terry A.Y."/>
            <person name="Boore J.L."/>
            <person name="Simakov O."/>
            <person name="Marletaz F."/>
            <person name="Cho S.-J."/>
            <person name="Edsinger-Gonzales E."/>
            <person name="Havlak P."/>
            <person name="Kuo D.-H."/>
            <person name="Larsson T."/>
            <person name="Lv J."/>
            <person name="Arendt D."/>
            <person name="Savage R."/>
            <person name="Osoegawa K."/>
            <person name="de Jong P."/>
            <person name="Lindberg D.R."/>
            <person name="Seaver E.C."/>
            <person name="Weisblat D.A."/>
            <person name="Putnam N.H."/>
            <person name="Grigoriev I.V."/>
            <person name="Rokhsar D.S."/>
        </authorList>
    </citation>
    <scope>NUCLEOTIDE SEQUENCE</scope>
    <source>
        <strain evidence="10">I ESC-2004</strain>
    </source>
</reference>
<reference evidence="9" key="3">
    <citation type="submission" date="2015-06" db="UniProtKB">
        <authorList>
            <consortium name="EnsemblMetazoa"/>
        </authorList>
    </citation>
    <scope>IDENTIFICATION</scope>
</reference>
<protein>
    <recommendedName>
        <fullName evidence="3">Chloride channel CLIC-like protein 1</fullName>
    </recommendedName>
</protein>
<dbReference type="PANTHER" id="PTHR34093:SF1">
    <property type="entry name" value="CHLORIDE CHANNEL CLIC-LIKE PROTEIN 1"/>
    <property type="match status" value="1"/>
</dbReference>
<feature type="transmembrane region" description="Helical" evidence="7">
    <location>
        <begin position="244"/>
        <end position="266"/>
    </location>
</feature>
<dbReference type="HOGENOM" id="CLU_960565_0_0_1"/>
<dbReference type="PANTHER" id="PTHR34093">
    <property type="entry name" value="CHLORIDE CHANNEL CLIC-LIKE PROTEIN 1"/>
    <property type="match status" value="1"/>
</dbReference>
<evidence type="ECO:0000256" key="1">
    <source>
        <dbReference type="ARBA" id="ARBA00004141"/>
    </source>
</evidence>
<comment type="subcellular location">
    <subcellularLocation>
        <location evidence="1">Membrane</location>
        <topology evidence="1">Multi-pass membrane protein</topology>
    </subcellularLocation>
</comment>
<comment type="similarity">
    <text evidence="2">Belongs to the chloride channel MCLC family.</text>
</comment>
<dbReference type="InterPro" id="IPR009231">
    <property type="entry name" value="Chloride_chnl_CLIC-like"/>
</dbReference>
<evidence type="ECO:0000256" key="3">
    <source>
        <dbReference type="ARBA" id="ARBA00015571"/>
    </source>
</evidence>
<dbReference type="STRING" id="283909.R7VA71"/>
<keyword evidence="4 7" id="KW-0812">Transmembrane</keyword>
<gene>
    <name evidence="8" type="ORF">CAPTEDRAFT_223902</name>
</gene>
<dbReference type="EMBL" id="AMQN01004478">
    <property type="status" value="NOT_ANNOTATED_CDS"/>
    <property type="molecule type" value="Genomic_DNA"/>
</dbReference>
<dbReference type="GO" id="GO:0005254">
    <property type="term" value="F:chloride channel activity"/>
    <property type="evidence" value="ECO:0007669"/>
    <property type="project" value="TreeGrafter"/>
</dbReference>
<evidence type="ECO:0000313" key="8">
    <source>
        <dbReference type="EMBL" id="ELU15703.1"/>
    </source>
</evidence>
<dbReference type="EMBL" id="KB293638">
    <property type="protein sequence ID" value="ELU15703.1"/>
    <property type="molecule type" value="Genomic_DNA"/>
</dbReference>
<sequence>MAPRKKKAVAWPHILRCGSKVSLCASVVCLLSAYAIHRSKVPDSVQDSWFPSWPLSKQEDYSFSGAFLESYANLFDTFNWMVVSAQSLLLHVCECPPWTWPLWASTAVPLLLIGYATLRNRSWSFLFGCVVVVSLGWEFVRIYQVELAKKVAITLKGMPLDCFPEQMTTWQSFLSLISENVRWQTASSCEEYHLALMVHPLWEVNPLTVVLTTVSRCVTVPCRLATESVAQCFRVFFSHIPVQWHLFFMLLIPLIAIVVLIMAFRYRFLLPFVLRLEPASSHCSPVKSVQ</sequence>
<evidence type="ECO:0000256" key="2">
    <source>
        <dbReference type="ARBA" id="ARBA00005944"/>
    </source>
</evidence>
<evidence type="ECO:0000256" key="7">
    <source>
        <dbReference type="SAM" id="Phobius"/>
    </source>
</evidence>
<dbReference type="GO" id="GO:0005783">
    <property type="term" value="C:endoplasmic reticulum"/>
    <property type="evidence" value="ECO:0007669"/>
    <property type="project" value="TreeGrafter"/>
</dbReference>
<evidence type="ECO:0000256" key="4">
    <source>
        <dbReference type="ARBA" id="ARBA00022692"/>
    </source>
</evidence>
<dbReference type="OrthoDB" id="10037397at2759"/>
<feature type="transmembrane region" description="Helical" evidence="7">
    <location>
        <begin position="125"/>
        <end position="143"/>
    </location>
</feature>
<dbReference type="EnsemblMetazoa" id="CapteT223902">
    <property type="protein sequence ID" value="CapteP223902"/>
    <property type="gene ID" value="CapteG223902"/>
</dbReference>
<evidence type="ECO:0000256" key="6">
    <source>
        <dbReference type="ARBA" id="ARBA00023136"/>
    </source>
</evidence>
<keyword evidence="6 7" id="KW-0472">Membrane</keyword>
<dbReference type="GO" id="GO:0016020">
    <property type="term" value="C:membrane"/>
    <property type="evidence" value="ECO:0007669"/>
    <property type="project" value="UniProtKB-SubCell"/>
</dbReference>
<evidence type="ECO:0000313" key="10">
    <source>
        <dbReference type="Proteomes" id="UP000014760"/>
    </source>
</evidence>
<reference evidence="8 10" key="2">
    <citation type="journal article" date="2013" name="Nature">
        <title>Insights into bilaterian evolution from three spiralian genomes.</title>
        <authorList>
            <person name="Simakov O."/>
            <person name="Marletaz F."/>
            <person name="Cho S.J."/>
            <person name="Edsinger-Gonzales E."/>
            <person name="Havlak P."/>
            <person name="Hellsten U."/>
            <person name="Kuo D.H."/>
            <person name="Larsson T."/>
            <person name="Lv J."/>
            <person name="Arendt D."/>
            <person name="Savage R."/>
            <person name="Osoegawa K."/>
            <person name="de Jong P."/>
            <person name="Grimwood J."/>
            <person name="Chapman J.A."/>
            <person name="Shapiro H."/>
            <person name="Aerts A."/>
            <person name="Otillar R.P."/>
            <person name="Terry A.Y."/>
            <person name="Boore J.L."/>
            <person name="Grigoriev I.V."/>
            <person name="Lindberg D.R."/>
            <person name="Seaver E.C."/>
            <person name="Weisblat D.A."/>
            <person name="Putnam N.H."/>
            <person name="Rokhsar D.S."/>
        </authorList>
    </citation>
    <scope>NUCLEOTIDE SEQUENCE</scope>
    <source>
        <strain evidence="8 10">I ESC-2004</strain>
    </source>
</reference>
<name>R7VA71_CAPTE</name>
<keyword evidence="5 7" id="KW-1133">Transmembrane helix</keyword>
<evidence type="ECO:0000313" key="9">
    <source>
        <dbReference type="EnsemblMetazoa" id="CapteP223902"/>
    </source>
</evidence>
<accession>R7VA71</accession>
<dbReference type="Proteomes" id="UP000014760">
    <property type="component" value="Unassembled WGS sequence"/>
</dbReference>